<evidence type="ECO:0000313" key="2">
    <source>
        <dbReference type="EMBL" id="GGA24522.1"/>
    </source>
</evidence>
<feature type="signal peptide" evidence="1">
    <location>
        <begin position="1"/>
        <end position="21"/>
    </location>
</feature>
<protein>
    <recommendedName>
        <fullName evidence="4">DUF885 domain-containing protein</fullName>
    </recommendedName>
</protein>
<name>A0ABQ1FRB6_9GAMM</name>
<dbReference type="EMBL" id="BMJA01000001">
    <property type="protein sequence ID" value="GGA24522.1"/>
    <property type="molecule type" value="Genomic_DNA"/>
</dbReference>
<evidence type="ECO:0008006" key="4">
    <source>
        <dbReference type="Google" id="ProtNLM"/>
    </source>
</evidence>
<reference evidence="3" key="1">
    <citation type="journal article" date="2019" name="Int. J. Syst. Evol. Microbiol.">
        <title>The Global Catalogue of Microorganisms (GCM) 10K type strain sequencing project: providing services to taxonomists for standard genome sequencing and annotation.</title>
        <authorList>
            <consortium name="The Broad Institute Genomics Platform"/>
            <consortium name="The Broad Institute Genome Sequencing Center for Infectious Disease"/>
            <person name="Wu L."/>
            <person name="Ma J."/>
        </authorList>
    </citation>
    <scope>NUCLEOTIDE SEQUENCE [LARGE SCALE GENOMIC DNA]</scope>
    <source>
        <strain evidence="3">CGMCC 1.15439</strain>
    </source>
</reference>
<sequence length="590" mass="65832">MMKRLALAAAVAAAATGTAFAQGSQTPSWVERSNQDAQTLLKVQAQFNPENATQIGLPGYDDKVTDLKPGTDERQIAALKEAKSKLETMLAAEHDPNVRQDLQIMIKAAALNIEGTQLNDKYLLPYVDVGQLFFGGEFYLLKDDVDAKRRALAVKRLECYVGKAPGCTPMTQLAEARTTERLSDSHLLGPYKGNVDQQLANTQRYAQGIRQLFVKYKLDDADGKAALDAMDAQLKDYDAWVRKTIVPHERTDFRVPEPLYAYNLKATGIDIPADDLIKQAQLEFMEVQQAMAVMAPVVAKDEGIQATDYRDVLKALKKQQLGKNDVEPWYHQIIAKIEDTIRREHIVTLPQREMQMRVASDAEAAATPAPHMDPPPLINNRGERGTFVLTMGNPSTTGDSSDAYDDFTFKAAAWTLTAHEGRPGHELQYSAMVERGVSLARSLFAFNSVNVEGWALYSEAEMLPYEPPAGQFITLQLRLMRAARAFLDPMLNLGLISKERAHDVLRDDVGLSEAMTREELDRFTFNSPGQATAYFYGYMRLEQLRLQTELALGKQFNHQAFNDFIIGQGLLPPDQLAEAVRTQFIPSQKK</sequence>
<proteinExistence type="predicted"/>
<dbReference type="Pfam" id="PF05960">
    <property type="entry name" value="DUF885"/>
    <property type="match status" value="1"/>
</dbReference>
<evidence type="ECO:0000313" key="3">
    <source>
        <dbReference type="Proteomes" id="UP000620046"/>
    </source>
</evidence>
<feature type="chain" id="PRO_5045433193" description="DUF885 domain-containing protein" evidence="1">
    <location>
        <begin position="22"/>
        <end position="590"/>
    </location>
</feature>
<dbReference type="PANTHER" id="PTHR33361">
    <property type="entry name" value="GLR0591 PROTEIN"/>
    <property type="match status" value="1"/>
</dbReference>
<evidence type="ECO:0000256" key="1">
    <source>
        <dbReference type="SAM" id="SignalP"/>
    </source>
</evidence>
<gene>
    <name evidence="2" type="ORF">GCM10010981_11260</name>
</gene>
<keyword evidence="1" id="KW-0732">Signal</keyword>
<dbReference type="RefSeq" id="WP_423373126.1">
    <property type="nucleotide sequence ID" value="NZ_BMJA01000001.1"/>
</dbReference>
<organism evidence="2 3">
    <name type="scientific">Dyella nitratireducens</name>
    <dbReference type="NCBI Taxonomy" id="1849580"/>
    <lineage>
        <taxon>Bacteria</taxon>
        <taxon>Pseudomonadati</taxon>
        <taxon>Pseudomonadota</taxon>
        <taxon>Gammaproteobacteria</taxon>
        <taxon>Lysobacterales</taxon>
        <taxon>Rhodanobacteraceae</taxon>
        <taxon>Dyella</taxon>
    </lineage>
</organism>
<dbReference type="Proteomes" id="UP000620046">
    <property type="component" value="Unassembled WGS sequence"/>
</dbReference>
<dbReference type="InterPro" id="IPR010281">
    <property type="entry name" value="DUF885"/>
</dbReference>
<keyword evidence="3" id="KW-1185">Reference proteome</keyword>
<accession>A0ABQ1FRB6</accession>
<comment type="caution">
    <text evidence="2">The sequence shown here is derived from an EMBL/GenBank/DDBJ whole genome shotgun (WGS) entry which is preliminary data.</text>
</comment>
<dbReference type="PANTHER" id="PTHR33361:SF2">
    <property type="entry name" value="DUF885 DOMAIN-CONTAINING PROTEIN"/>
    <property type="match status" value="1"/>
</dbReference>